<reference evidence="1" key="2">
    <citation type="submission" date="2012-05" db="EMBL/GenBank/DDBJ databases">
        <title>Annotation of the Genome Sequence of Fusarium oxysporum HDV247.</title>
        <authorList>
            <consortium name="The Broad Institute Genomics Platform"/>
            <person name="Ma L.-J."/>
            <person name="Corby-Kistler H."/>
            <person name="Broz K."/>
            <person name="Gale L.R."/>
            <person name="Jonkers W."/>
            <person name="O'Donnell K."/>
            <person name="Ploetz R."/>
            <person name="Steinberg C."/>
            <person name="Schwartz D.C."/>
            <person name="VanEtten H."/>
            <person name="Zhou S."/>
            <person name="Young S.K."/>
            <person name="Zeng Q."/>
            <person name="Gargeya S."/>
            <person name="Fitzgerald M."/>
            <person name="Abouelleil A."/>
            <person name="Alvarado L."/>
            <person name="Chapman S.B."/>
            <person name="Gainer-Dewar J."/>
            <person name="Goldberg J."/>
            <person name="Griggs A."/>
            <person name="Gujja S."/>
            <person name="Hansen M."/>
            <person name="Howarth C."/>
            <person name="Imamovic A."/>
            <person name="Ireland A."/>
            <person name="Larimer J."/>
            <person name="McCowan C."/>
            <person name="Murphy C."/>
            <person name="Pearson M."/>
            <person name="Poon T.W."/>
            <person name="Priest M."/>
            <person name="Roberts A."/>
            <person name="Saif S."/>
            <person name="Shea T."/>
            <person name="Sykes S."/>
            <person name="Wortman J."/>
            <person name="Nusbaum C."/>
            <person name="Birren B."/>
        </authorList>
    </citation>
    <scope>NUCLEOTIDE SEQUENCE</scope>
    <source>
        <strain evidence="1">HDV247</strain>
    </source>
</reference>
<gene>
    <name evidence="1" type="ORF">FOVG_17140</name>
</gene>
<dbReference type="AlphaFoldDB" id="W9NFX4"/>
<dbReference type="EMBL" id="JH651011">
    <property type="protein sequence ID" value="EXA31599.1"/>
    <property type="molecule type" value="Genomic_DNA"/>
</dbReference>
<protein>
    <submittedName>
        <fullName evidence="1">Uncharacterized protein</fullName>
    </submittedName>
</protein>
<organism evidence="1">
    <name type="scientific">Fusarium oxysporum f. sp. pisi HDV247</name>
    <dbReference type="NCBI Taxonomy" id="1080344"/>
    <lineage>
        <taxon>Eukaryota</taxon>
        <taxon>Fungi</taxon>
        <taxon>Dikarya</taxon>
        <taxon>Ascomycota</taxon>
        <taxon>Pezizomycotina</taxon>
        <taxon>Sordariomycetes</taxon>
        <taxon>Hypocreomycetidae</taxon>
        <taxon>Hypocreales</taxon>
        <taxon>Nectriaceae</taxon>
        <taxon>Fusarium</taxon>
        <taxon>Fusarium oxysporum species complex</taxon>
    </lineage>
</organism>
<dbReference type="HOGENOM" id="CLU_3224610_0_0_1"/>
<sequence length="44" mass="4832">MPVFSDKVPYSSSFEALTICKTSMESLFVSRRLKISCASSVGLK</sequence>
<proteinExistence type="predicted"/>
<accession>W9NFX4</accession>
<dbReference type="Proteomes" id="UP000030751">
    <property type="component" value="Unassembled WGS sequence"/>
</dbReference>
<evidence type="ECO:0000313" key="1">
    <source>
        <dbReference type="EMBL" id="EXA31599.1"/>
    </source>
</evidence>
<name>W9NFX4_FUSOX</name>
<reference evidence="1" key="1">
    <citation type="submission" date="2011-10" db="EMBL/GenBank/DDBJ databases">
        <title>The Genome Sequence of Fusarium oxysporum HDV247.</title>
        <authorList>
            <consortium name="The Broad Institute Genome Sequencing Platform"/>
            <person name="Ma L.-J."/>
            <person name="Gale L.R."/>
            <person name="Schwartz D.C."/>
            <person name="Zhou S."/>
            <person name="Corby-Kistler H."/>
            <person name="Young S.K."/>
            <person name="Zeng Q."/>
            <person name="Gargeya S."/>
            <person name="Fitzgerald M."/>
            <person name="Haas B."/>
            <person name="Abouelleil A."/>
            <person name="Alvarado L."/>
            <person name="Arachchi H.M."/>
            <person name="Berlin A."/>
            <person name="Brown A."/>
            <person name="Chapman S.B."/>
            <person name="Chen Z."/>
            <person name="Dunbar C."/>
            <person name="Freedman E."/>
            <person name="Gearin G."/>
            <person name="Goldberg J."/>
            <person name="Griggs A."/>
            <person name="Gujja S."/>
            <person name="Heiman D."/>
            <person name="Howarth C."/>
            <person name="Larson L."/>
            <person name="Lui A."/>
            <person name="MacDonald P.J.P."/>
            <person name="Montmayeur A."/>
            <person name="Murphy C."/>
            <person name="Neiman D."/>
            <person name="Pearson M."/>
            <person name="Priest M."/>
            <person name="Roberts A."/>
            <person name="Saif S."/>
            <person name="Shea T."/>
            <person name="Shenoy N."/>
            <person name="Sisk P."/>
            <person name="Stolte C."/>
            <person name="Sykes S."/>
            <person name="Wortman J."/>
            <person name="Nusbaum C."/>
            <person name="Birren B."/>
        </authorList>
    </citation>
    <scope>NUCLEOTIDE SEQUENCE [LARGE SCALE GENOMIC DNA]</scope>
    <source>
        <strain evidence="1">HDV247</strain>
    </source>
</reference>